<sequence length="120" mass="13794">MPKEFTRTHRLSQQLQREVAVLIQNEIKDPRINLITVQDVAVSKDLSIAKVYISSLDTNQTPEVIIEILTKASGFLRRAIGKELTLRKVPELRFFYDDTIVKARELSDLIDKAIDDDNKK</sequence>
<dbReference type="PANTHER" id="PTHR33515">
    <property type="entry name" value="RIBOSOME-BINDING FACTOR A, CHLOROPLASTIC-RELATED"/>
    <property type="match status" value="1"/>
</dbReference>
<dbReference type="Gene3D" id="3.30.300.20">
    <property type="match status" value="1"/>
</dbReference>
<evidence type="ECO:0000313" key="1">
    <source>
        <dbReference type="EMBL" id="VAW95408.1"/>
    </source>
</evidence>
<protein>
    <submittedName>
        <fullName evidence="1">Ribosome-binding factor A</fullName>
    </submittedName>
</protein>
<dbReference type="InterPro" id="IPR015946">
    <property type="entry name" value="KH_dom-like_a/b"/>
</dbReference>
<dbReference type="PANTHER" id="PTHR33515:SF1">
    <property type="entry name" value="RIBOSOME-BINDING FACTOR A, CHLOROPLASTIC-RELATED"/>
    <property type="match status" value="1"/>
</dbReference>
<dbReference type="GO" id="GO:0043024">
    <property type="term" value="F:ribosomal small subunit binding"/>
    <property type="evidence" value="ECO:0007669"/>
    <property type="project" value="TreeGrafter"/>
</dbReference>
<dbReference type="EMBL" id="UOFS01000022">
    <property type="protein sequence ID" value="VAW95408.1"/>
    <property type="molecule type" value="Genomic_DNA"/>
</dbReference>
<organism evidence="1">
    <name type="scientific">hydrothermal vent metagenome</name>
    <dbReference type="NCBI Taxonomy" id="652676"/>
    <lineage>
        <taxon>unclassified sequences</taxon>
        <taxon>metagenomes</taxon>
        <taxon>ecological metagenomes</taxon>
    </lineage>
</organism>
<dbReference type="AlphaFoldDB" id="A0A3B0ZPK9"/>
<dbReference type="GO" id="GO:0005829">
    <property type="term" value="C:cytosol"/>
    <property type="evidence" value="ECO:0007669"/>
    <property type="project" value="TreeGrafter"/>
</dbReference>
<dbReference type="InterPro" id="IPR023799">
    <property type="entry name" value="RbfA_dom_sf"/>
</dbReference>
<gene>
    <name evidence="1" type="ORF">MNBD_GAMMA22-61</name>
</gene>
<dbReference type="PROSITE" id="PS01319">
    <property type="entry name" value="RBFA"/>
    <property type="match status" value="1"/>
</dbReference>
<accession>A0A3B0ZPK9</accession>
<name>A0A3B0ZPK9_9ZZZZ</name>
<dbReference type="InterPro" id="IPR020053">
    <property type="entry name" value="Ribosome-bd_factorA_CS"/>
</dbReference>
<dbReference type="InterPro" id="IPR000238">
    <property type="entry name" value="RbfA"/>
</dbReference>
<dbReference type="HAMAP" id="MF_00003">
    <property type="entry name" value="RbfA"/>
    <property type="match status" value="1"/>
</dbReference>
<dbReference type="NCBIfam" id="TIGR00082">
    <property type="entry name" value="rbfA"/>
    <property type="match status" value="1"/>
</dbReference>
<dbReference type="GO" id="GO:0006364">
    <property type="term" value="P:rRNA processing"/>
    <property type="evidence" value="ECO:0007669"/>
    <property type="project" value="InterPro"/>
</dbReference>
<dbReference type="SUPFAM" id="SSF89919">
    <property type="entry name" value="Ribosome-binding factor A, RbfA"/>
    <property type="match status" value="1"/>
</dbReference>
<dbReference type="Pfam" id="PF02033">
    <property type="entry name" value="RBFA"/>
    <property type="match status" value="1"/>
</dbReference>
<proteinExistence type="inferred from homology"/>
<reference evidence="1" key="1">
    <citation type="submission" date="2018-06" db="EMBL/GenBank/DDBJ databases">
        <authorList>
            <person name="Zhirakovskaya E."/>
        </authorList>
    </citation>
    <scope>NUCLEOTIDE SEQUENCE</scope>
</reference>